<dbReference type="PANTHER" id="PTHR14152:SF5">
    <property type="entry name" value="U4_U6.U5 TRI-SNRNP-ASSOCIATED PROTEIN 1"/>
    <property type="match status" value="1"/>
</dbReference>
<evidence type="ECO:0000313" key="8">
    <source>
        <dbReference type="EMBL" id="ODV86392.1"/>
    </source>
</evidence>
<reference evidence="9" key="1">
    <citation type="submission" date="2016-04" db="EMBL/GenBank/DDBJ databases">
        <title>Comparative genomics of biotechnologically important yeasts.</title>
        <authorList>
            <consortium name="DOE Joint Genome Institute"/>
            <person name="Riley R."/>
            <person name="Haridas S."/>
            <person name="Wolfe K.H."/>
            <person name="Lopes M.R."/>
            <person name="Hittinger C.T."/>
            <person name="Goker M."/>
            <person name="Salamov A."/>
            <person name="Wisecaver J."/>
            <person name="Long T.M."/>
            <person name="Aerts A.L."/>
            <person name="Barry K."/>
            <person name="Choi C."/>
            <person name="Clum A."/>
            <person name="Coughlan A.Y."/>
            <person name="Deshpande S."/>
            <person name="Douglass A.P."/>
            <person name="Hanson S.J."/>
            <person name="Klenk H.-P."/>
            <person name="Labutti K."/>
            <person name="Lapidus A."/>
            <person name="Lindquist E."/>
            <person name="Lipzen A."/>
            <person name="Meier-Kolthoff J.P."/>
            <person name="Ohm R.A."/>
            <person name="Otillar R.P."/>
            <person name="Pangilinan J."/>
            <person name="Peng Y."/>
            <person name="Rokas A."/>
            <person name="Rosa C.A."/>
            <person name="Scheuner C."/>
            <person name="Sibirny A.A."/>
            <person name="Slot J.C."/>
            <person name="Stielow J.B."/>
            <person name="Sun H."/>
            <person name="Kurtzman C.P."/>
            <person name="Blackwell M."/>
            <person name="Grigoriev I.V."/>
            <person name="Jeffries T.W."/>
        </authorList>
    </citation>
    <scope>NUCLEOTIDE SEQUENCE [LARGE SCALE GENOMIC DNA]</scope>
    <source>
        <strain evidence="9">NRRL YB-2248</strain>
    </source>
</reference>
<evidence type="ECO:0000256" key="2">
    <source>
        <dbReference type="ARBA" id="ARBA00006076"/>
    </source>
</evidence>
<dbReference type="EMBL" id="KV453850">
    <property type="protein sequence ID" value="ODV86392.1"/>
    <property type="molecule type" value="Genomic_DNA"/>
</dbReference>
<dbReference type="Pfam" id="PF19252">
    <property type="entry name" value="HIND"/>
    <property type="match status" value="2"/>
</dbReference>
<protein>
    <submittedName>
        <fullName evidence="8">Uncharacterized protein</fullName>
    </submittedName>
</protein>
<organism evidence="8 9">
    <name type="scientific">[Candida] arabinofermentans NRRL YB-2248</name>
    <dbReference type="NCBI Taxonomy" id="983967"/>
    <lineage>
        <taxon>Eukaryota</taxon>
        <taxon>Fungi</taxon>
        <taxon>Dikarya</taxon>
        <taxon>Ascomycota</taxon>
        <taxon>Saccharomycotina</taxon>
        <taxon>Pichiomycetes</taxon>
        <taxon>Pichiales</taxon>
        <taxon>Pichiaceae</taxon>
        <taxon>Ogataea</taxon>
        <taxon>Ogataea/Candida clade</taxon>
    </lineage>
</organism>
<dbReference type="GO" id="GO:0046540">
    <property type="term" value="C:U4/U6 x U5 tri-snRNP complex"/>
    <property type="evidence" value="ECO:0007669"/>
    <property type="project" value="InterPro"/>
</dbReference>
<dbReference type="InterPro" id="IPR045347">
    <property type="entry name" value="HIND"/>
</dbReference>
<accession>A0A1E4T3U5</accession>
<dbReference type="OrthoDB" id="5583at2759"/>
<feature type="region of interest" description="Disordered" evidence="7">
    <location>
        <begin position="368"/>
        <end position="399"/>
    </location>
</feature>
<feature type="compositionally biased region" description="Low complexity" evidence="7">
    <location>
        <begin position="29"/>
        <end position="51"/>
    </location>
</feature>
<evidence type="ECO:0000256" key="3">
    <source>
        <dbReference type="ARBA" id="ARBA00022664"/>
    </source>
</evidence>
<dbReference type="AlphaFoldDB" id="A0A1E4T3U5"/>
<dbReference type="Pfam" id="PF03343">
    <property type="entry name" value="SART-1"/>
    <property type="match status" value="2"/>
</dbReference>
<evidence type="ECO:0000256" key="7">
    <source>
        <dbReference type="SAM" id="MobiDB-lite"/>
    </source>
</evidence>
<name>A0A1E4T3U5_9ASCO</name>
<keyword evidence="5" id="KW-0539">Nucleus</keyword>
<evidence type="ECO:0000313" key="9">
    <source>
        <dbReference type="Proteomes" id="UP000094801"/>
    </source>
</evidence>
<gene>
    <name evidence="8" type="ORF">CANARDRAFT_27615</name>
</gene>
<dbReference type="GO" id="GO:0000481">
    <property type="term" value="P:maturation of 5S rRNA"/>
    <property type="evidence" value="ECO:0007669"/>
    <property type="project" value="TreeGrafter"/>
</dbReference>
<feature type="coiled-coil region" evidence="6">
    <location>
        <begin position="208"/>
        <end position="235"/>
    </location>
</feature>
<dbReference type="STRING" id="983967.A0A1E4T3U5"/>
<comment type="similarity">
    <text evidence="2">Belongs to the SNU66/SART1 family.</text>
</comment>
<evidence type="ECO:0000256" key="6">
    <source>
        <dbReference type="SAM" id="Coils"/>
    </source>
</evidence>
<proteinExistence type="inferred from homology"/>
<keyword evidence="3" id="KW-0507">mRNA processing</keyword>
<feature type="region of interest" description="Disordered" evidence="7">
    <location>
        <begin position="23"/>
        <end position="52"/>
    </location>
</feature>
<keyword evidence="6" id="KW-0175">Coiled coil</keyword>
<dbReference type="InterPro" id="IPR005011">
    <property type="entry name" value="SNU66/SART1"/>
</dbReference>
<comment type="subcellular location">
    <subcellularLocation>
        <location evidence="1">Nucleus</location>
    </subcellularLocation>
</comment>
<feature type="compositionally biased region" description="Polar residues" evidence="7">
    <location>
        <begin position="373"/>
        <end position="382"/>
    </location>
</feature>
<evidence type="ECO:0000256" key="5">
    <source>
        <dbReference type="ARBA" id="ARBA00023242"/>
    </source>
</evidence>
<keyword evidence="9" id="KW-1185">Reference proteome</keyword>
<dbReference type="Proteomes" id="UP000094801">
    <property type="component" value="Unassembled WGS sequence"/>
</dbReference>
<evidence type="ECO:0000256" key="4">
    <source>
        <dbReference type="ARBA" id="ARBA00023187"/>
    </source>
</evidence>
<keyword evidence="4" id="KW-0508">mRNA splicing</keyword>
<dbReference type="GO" id="GO:0045292">
    <property type="term" value="P:mRNA cis splicing, via spliceosome"/>
    <property type="evidence" value="ECO:0007669"/>
    <property type="project" value="TreeGrafter"/>
</dbReference>
<dbReference type="PANTHER" id="PTHR14152">
    <property type="entry name" value="SQUAMOUS CELL CARCINOMA ANTIGEN RECOGNISED BY CYTOTOXIC T LYMPHOCYTES"/>
    <property type="match status" value="1"/>
</dbReference>
<sequence length="520" mass="58321">MELSISIEETNKLRKKIGLPLIPTVTNGSSNDVDSTKKSSTSSAGESYKTSLSLEETNKLRASIGLPLIPLEDGIANEEEQQYQNSQRLNESKLKTDKVVTLKMRLDQTKADLAKSKLIANGTLLDRIGTGDETSEDWLEKVGVKKQTASVKPKPKRVTIATQEPDKNDFDNISVGHDVNLFNKMVEKSGDSGVVLTLKDKSIHDDDISEDELENVDLNERLKVQENLKAKQKEKKIDTMDDFTGLANFDSAEGDDQDKITVGSFKLNNGLVEKNANTETISHPNKKKRNVVLFEDDDNPSDVEERSDYLKEKKPKMKKLKKLKTANRRITEKRDEPPEFQRVELLNEDILEEDNADLNEFLSITRRKHQSSKRTTLTQNQEPETDDNSNEMISNDDSRLLVDEDVDFLSNIRAKESDDDTLRTEDSHSQSNVQLISESKVSSLLNDSPSETSYGLAATLKLLGGTTAQKSNKTPIDETGKGKDNYNPKINLVYTDDSGNVLDTKGAYKYLSHKFHGHKK</sequence>
<evidence type="ECO:0000256" key="1">
    <source>
        <dbReference type="ARBA" id="ARBA00004123"/>
    </source>
</evidence>